<dbReference type="InterPro" id="IPR001537">
    <property type="entry name" value="SpoU_MeTrfase"/>
</dbReference>
<accession>A0ABP9DBV6</accession>
<gene>
    <name evidence="7" type="primary">trmH</name>
    <name evidence="9" type="ORF">GCM10023331_18660</name>
</gene>
<keyword evidence="3 7" id="KW-0808">Transferase</keyword>
<dbReference type="GO" id="GO:0008168">
    <property type="term" value="F:methyltransferase activity"/>
    <property type="evidence" value="ECO:0007669"/>
    <property type="project" value="UniProtKB-KW"/>
</dbReference>
<dbReference type="SUPFAM" id="SSF75217">
    <property type="entry name" value="alpha/beta knot"/>
    <property type="match status" value="1"/>
</dbReference>
<dbReference type="Proteomes" id="UP001500298">
    <property type="component" value="Unassembled WGS sequence"/>
</dbReference>
<comment type="catalytic activity">
    <reaction evidence="7">
        <text>guanosine(18) in tRNA + S-adenosyl-L-methionine = 2'-O-methylguanosine(18) in tRNA + S-adenosyl-L-homocysteine + H(+)</text>
        <dbReference type="Rhea" id="RHEA:20077"/>
        <dbReference type="Rhea" id="RHEA-COMP:10190"/>
        <dbReference type="Rhea" id="RHEA-COMP:10192"/>
        <dbReference type="ChEBI" id="CHEBI:15378"/>
        <dbReference type="ChEBI" id="CHEBI:57856"/>
        <dbReference type="ChEBI" id="CHEBI:59789"/>
        <dbReference type="ChEBI" id="CHEBI:74269"/>
        <dbReference type="ChEBI" id="CHEBI:74445"/>
        <dbReference type="EC" id="2.1.1.34"/>
    </reaction>
</comment>
<keyword evidence="10" id="KW-1185">Reference proteome</keyword>
<organism evidence="9 10">
    <name type="scientific">Algivirga pacifica</name>
    <dbReference type="NCBI Taxonomy" id="1162670"/>
    <lineage>
        <taxon>Bacteria</taxon>
        <taxon>Pseudomonadati</taxon>
        <taxon>Bacteroidota</taxon>
        <taxon>Cytophagia</taxon>
        <taxon>Cytophagales</taxon>
        <taxon>Flammeovirgaceae</taxon>
        <taxon>Algivirga</taxon>
    </lineage>
</organism>
<comment type="caution">
    <text evidence="7">Lacks conserved residue(s) required for the propagation of feature annotation.</text>
</comment>
<keyword evidence="4 7" id="KW-0949">S-adenosyl-L-methionine</keyword>
<protein>
    <recommendedName>
        <fullName evidence="7">tRNA (guanosine(18)-2'-O)-methyltransferase</fullName>
        <ecNumber evidence="7">2.1.1.34</ecNumber>
    </recommendedName>
    <alternativeName>
        <fullName evidence="7">tRNA [Gm18] methyltransferase</fullName>
    </alternativeName>
</protein>
<sequence length="237" mass="27711">MLYQDKVIDPQLVEQVLQDDELYQYLRTFVTPNKKALFEEVLSHRTRHLTVLLEDLYLPQNASAVLRSADCFGVQDVHIVEINHKYKINPKVVRGASKWIDRHHYTDTSTAIQSLKDKGYKVAATTPHTDMELDDLPLDNKVALMFGQERNGLTDTALEEADYRIKIPMYGFTESFNISVSAAICFNHIITKLRHRPDIDWKMSEEERKELETIWVLKNIKRSDVYLREYIKRGQNK</sequence>
<dbReference type="InterPro" id="IPR033671">
    <property type="entry name" value="TrmH"/>
</dbReference>
<keyword evidence="5 7" id="KW-0819">tRNA processing</keyword>
<dbReference type="RefSeq" id="WP_345371206.1">
    <property type="nucleotide sequence ID" value="NZ_BAABJX010000029.1"/>
</dbReference>
<feature type="binding site" evidence="7">
    <location>
        <position position="125"/>
    </location>
    <ligand>
        <name>S-adenosyl-L-methionine</name>
        <dbReference type="ChEBI" id="CHEBI:59789"/>
    </ligand>
</feature>
<comment type="function">
    <text evidence="7">Catalyzes the 2'-O methylation of guanosine at position 18 in tRNA.</text>
</comment>
<evidence type="ECO:0000256" key="3">
    <source>
        <dbReference type="ARBA" id="ARBA00022679"/>
    </source>
</evidence>
<evidence type="ECO:0000256" key="4">
    <source>
        <dbReference type="ARBA" id="ARBA00022691"/>
    </source>
</evidence>
<keyword evidence="1 7" id="KW-0820">tRNA-binding</keyword>
<evidence type="ECO:0000313" key="10">
    <source>
        <dbReference type="Proteomes" id="UP001500298"/>
    </source>
</evidence>
<evidence type="ECO:0000313" key="9">
    <source>
        <dbReference type="EMBL" id="GAA4833716.1"/>
    </source>
</evidence>
<proteinExistence type="inferred from homology"/>
<dbReference type="InterPro" id="IPR029026">
    <property type="entry name" value="tRNA_m1G_MTases_N"/>
</dbReference>
<evidence type="ECO:0000259" key="8">
    <source>
        <dbReference type="Pfam" id="PF00588"/>
    </source>
</evidence>
<dbReference type="PANTHER" id="PTHR43453">
    <property type="entry name" value="RRNA METHYLASE-LIKE"/>
    <property type="match status" value="1"/>
</dbReference>
<evidence type="ECO:0000256" key="1">
    <source>
        <dbReference type="ARBA" id="ARBA00022555"/>
    </source>
</evidence>
<dbReference type="EMBL" id="BAABJX010000029">
    <property type="protein sequence ID" value="GAA4833716.1"/>
    <property type="molecule type" value="Genomic_DNA"/>
</dbReference>
<dbReference type="CDD" id="cd18092">
    <property type="entry name" value="SpoU-like_TrmH"/>
    <property type="match status" value="1"/>
</dbReference>
<dbReference type="InterPro" id="IPR029028">
    <property type="entry name" value="Alpha/beta_knot_MTases"/>
</dbReference>
<feature type="binding site" evidence="7">
    <location>
        <position position="167"/>
    </location>
    <ligand>
        <name>S-adenosyl-L-methionine</name>
        <dbReference type="ChEBI" id="CHEBI:59789"/>
    </ligand>
</feature>
<evidence type="ECO:0000256" key="6">
    <source>
        <dbReference type="ARBA" id="ARBA00022884"/>
    </source>
</evidence>
<keyword evidence="6 7" id="KW-0694">RNA-binding</keyword>
<dbReference type="Gene3D" id="3.40.1280.10">
    <property type="match status" value="1"/>
</dbReference>
<dbReference type="Pfam" id="PF00588">
    <property type="entry name" value="SpoU_methylase"/>
    <property type="match status" value="1"/>
</dbReference>
<dbReference type="HAMAP" id="MF_02060">
    <property type="entry name" value="tRNA_methyltr_TrmH"/>
    <property type="match status" value="1"/>
</dbReference>
<reference evidence="10" key="1">
    <citation type="journal article" date="2019" name="Int. J. Syst. Evol. Microbiol.">
        <title>The Global Catalogue of Microorganisms (GCM) 10K type strain sequencing project: providing services to taxonomists for standard genome sequencing and annotation.</title>
        <authorList>
            <consortium name="The Broad Institute Genomics Platform"/>
            <consortium name="The Broad Institute Genome Sequencing Center for Infectious Disease"/>
            <person name="Wu L."/>
            <person name="Ma J."/>
        </authorList>
    </citation>
    <scope>NUCLEOTIDE SEQUENCE [LARGE SCALE GENOMIC DNA]</scope>
    <source>
        <strain evidence="10">JCM 18326</strain>
    </source>
</reference>
<evidence type="ECO:0000256" key="5">
    <source>
        <dbReference type="ARBA" id="ARBA00022694"/>
    </source>
</evidence>
<comment type="similarity">
    <text evidence="7">Belongs to the class IV-like SAM-binding methyltransferase superfamily. RNA methyltransferase TrmH family.</text>
</comment>
<evidence type="ECO:0000256" key="7">
    <source>
        <dbReference type="HAMAP-Rule" id="MF_02060"/>
    </source>
</evidence>
<name>A0ABP9DBV6_9BACT</name>
<comment type="caution">
    <text evidence="9">The sequence shown here is derived from an EMBL/GenBank/DDBJ whole genome shotgun (WGS) entry which is preliminary data.</text>
</comment>
<dbReference type="GO" id="GO:0032259">
    <property type="term" value="P:methylation"/>
    <property type="evidence" value="ECO:0007669"/>
    <property type="project" value="UniProtKB-KW"/>
</dbReference>
<keyword evidence="2 7" id="KW-0489">Methyltransferase</keyword>
<evidence type="ECO:0000256" key="2">
    <source>
        <dbReference type="ARBA" id="ARBA00022603"/>
    </source>
</evidence>
<feature type="domain" description="tRNA/rRNA methyltransferase SpoU type" evidence="8">
    <location>
        <begin position="49"/>
        <end position="186"/>
    </location>
</feature>
<dbReference type="EC" id="2.1.1.34" evidence="7"/>
<dbReference type="PANTHER" id="PTHR43453:SF1">
    <property type="entry name" value="TRNA_RRNA METHYLTRANSFERASE SPOU TYPE DOMAIN-CONTAINING PROTEIN"/>
    <property type="match status" value="1"/>
</dbReference>